<gene>
    <name evidence="3" type="ORF">H1R20_g10630</name>
</gene>
<dbReference type="Gene3D" id="1.10.510.10">
    <property type="entry name" value="Transferase(Phosphotransferase) domain 1"/>
    <property type="match status" value="1"/>
</dbReference>
<name>A0A9W8IZW3_9AGAR</name>
<feature type="region of interest" description="Disordered" evidence="1">
    <location>
        <begin position="618"/>
        <end position="700"/>
    </location>
</feature>
<dbReference type="OrthoDB" id="5584477at2759"/>
<dbReference type="GO" id="GO:0005524">
    <property type="term" value="F:ATP binding"/>
    <property type="evidence" value="ECO:0007669"/>
    <property type="project" value="InterPro"/>
</dbReference>
<dbReference type="PANTHER" id="PTHR38248:SF2">
    <property type="entry name" value="FUNK1 11"/>
    <property type="match status" value="1"/>
</dbReference>
<feature type="domain" description="Protein kinase" evidence="2">
    <location>
        <begin position="271"/>
        <end position="599"/>
    </location>
</feature>
<dbReference type="InterPro" id="IPR040976">
    <property type="entry name" value="Pkinase_fungal"/>
</dbReference>
<dbReference type="Pfam" id="PF17667">
    <property type="entry name" value="Pkinase_fungal"/>
    <property type="match status" value="2"/>
</dbReference>
<dbReference type="SUPFAM" id="SSF56112">
    <property type="entry name" value="Protein kinase-like (PK-like)"/>
    <property type="match status" value="1"/>
</dbReference>
<protein>
    <recommendedName>
        <fullName evidence="2">Protein kinase domain-containing protein</fullName>
    </recommendedName>
</protein>
<reference evidence="3" key="1">
    <citation type="submission" date="2022-06" db="EMBL/GenBank/DDBJ databases">
        <title>Genome Sequence of Candolleomyces eurysporus.</title>
        <authorList>
            <person name="Buettner E."/>
        </authorList>
    </citation>
    <scope>NUCLEOTIDE SEQUENCE</scope>
    <source>
        <strain evidence="3">VTCC 930004</strain>
    </source>
</reference>
<dbReference type="EMBL" id="JANBPK010001059">
    <property type="protein sequence ID" value="KAJ2926456.1"/>
    <property type="molecule type" value="Genomic_DNA"/>
</dbReference>
<sequence length="700" mass="78900">MHTRSSHKKTKPVSLDPSLDSQKQFLLSELGEVISLDENTLIRSLYHHLAPEAAITTFLKKSRFYSWTQCRWKLPRTCTKLLDNDLYTPFLKVLVSILKHFKQDSTSQGTREVVDTHATDLLQGGTDSVAYHVRPSLVIKAEGPSFELPYTNPGEKPIKIGYSNIAACIDIQVEGSELTISDQLVRAAIYARQLFINQPNRRFVRVLALTQQHVRLFHFDRSGVQYTPYLNFHDDPHTLVRLVLGLSSLDEFDIGLDASIQWTIEDGRKASGTLRTHGANDLDVVYQLAKTGPLFFRGNIRGRSTTCWSVRDPVTDEELIVKDSWRSAERSSEHIYLQDAVGIRGVVQLVSSEPDRCETKNLRCFGDSVPPGFHSRIDTRTVMKACGKPIKRFTSAKQLLCALRDAIAGHMELYKKGTIHRDVSIHNVLLGKPGAEPGSRGVLIDFDMAIHRDENAPSDWHIGTRLYQSISVLSSGRVPHPLPHDHLDDLESFFYLLVHIMFSYDSTGNSHPADDMLLRWDNQDLRLAAQSKEAFLTRKYLPEEIEERWPSPCVDLVLAIRIFVQSILYKKLILNKYTPDVRKGGEKVLASNVVEHYTYILQLFDKAIEALDRPETWRAPNTVSDSSSDESEDPAEDGASSSFQRSASRIPVPHQTSLKRTANGYPDDQPPAKRSNSPQSSSRPIVPPPRHSRSPVPNTS</sequence>
<proteinExistence type="predicted"/>
<dbReference type="AlphaFoldDB" id="A0A9W8IZW3"/>
<keyword evidence="4" id="KW-1185">Reference proteome</keyword>
<dbReference type="PANTHER" id="PTHR38248">
    <property type="entry name" value="FUNK1 6"/>
    <property type="match status" value="1"/>
</dbReference>
<dbReference type="Proteomes" id="UP001140091">
    <property type="component" value="Unassembled WGS sequence"/>
</dbReference>
<evidence type="ECO:0000259" key="2">
    <source>
        <dbReference type="PROSITE" id="PS50011"/>
    </source>
</evidence>
<feature type="compositionally biased region" description="Acidic residues" evidence="1">
    <location>
        <begin position="627"/>
        <end position="636"/>
    </location>
</feature>
<comment type="caution">
    <text evidence="3">The sequence shown here is derived from an EMBL/GenBank/DDBJ whole genome shotgun (WGS) entry which is preliminary data.</text>
</comment>
<evidence type="ECO:0000313" key="4">
    <source>
        <dbReference type="Proteomes" id="UP001140091"/>
    </source>
</evidence>
<feature type="non-terminal residue" evidence="3">
    <location>
        <position position="1"/>
    </location>
</feature>
<evidence type="ECO:0000313" key="3">
    <source>
        <dbReference type="EMBL" id="KAJ2926456.1"/>
    </source>
</evidence>
<accession>A0A9W8IZW3</accession>
<dbReference type="PROSITE" id="PS50011">
    <property type="entry name" value="PROTEIN_KINASE_DOM"/>
    <property type="match status" value="1"/>
</dbReference>
<dbReference type="GO" id="GO:0004672">
    <property type="term" value="F:protein kinase activity"/>
    <property type="evidence" value="ECO:0007669"/>
    <property type="project" value="InterPro"/>
</dbReference>
<organism evidence="3 4">
    <name type="scientific">Candolleomyces eurysporus</name>
    <dbReference type="NCBI Taxonomy" id="2828524"/>
    <lineage>
        <taxon>Eukaryota</taxon>
        <taxon>Fungi</taxon>
        <taxon>Dikarya</taxon>
        <taxon>Basidiomycota</taxon>
        <taxon>Agaricomycotina</taxon>
        <taxon>Agaricomycetes</taxon>
        <taxon>Agaricomycetidae</taxon>
        <taxon>Agaricales</taxon>
        <taxon>Agaricineae</taxon>
        <taxon>Psathyrellaceae</taxon>
        <taxon>Candolleomyces</taxon>
    </lineage>
</organism>
<dbReference type="InterPro" id="IPR011009">
    <property type="entry name" value="Kinase-like_dom_sf"/>
</dbReference>
<evidence type="ECO:0000256" key="1">
    <source>
        <dbReference type="SAM" id="MobiDB-lite"/>
    </source>
</evidence>
<dbReference type="InterPro" id="IPR000719">
    <property type="entry name" value="Prot_kinase_dom"/>
</dbReference>